<dbReference type="EMBL" id="CAEQ01002049">
    <property type="protein sequence ID" value="CCD15765.1"/>
    <property type="molecule type" value="Genomic_DNA"/>
</dbReference>
<comment type="caution">
    <text evidence="1">The sequence shown here is derived from an EMBL/GenBank/DDBJ whole genome shotgun (WGS) entry which is preliminary data.</text>
</comment>
<organism evidence="1 2">
    <name type="scientific">Trypanosoma congolense (strain IL3000)</name>
    <dbReference type="NCBI Taxonomy" id="1068625"/>
    <lineage>
        <taxon>Eukaryota</taxon>
        <taxon>Discoba</taxon>
        <taxon>Euglenozoa</taxon>
        <taxon>Kinetoplastea</taxon>
        <taxon>Metakinetoplastina</taxon>
        <taxon>Trypanosomatida</taxon>
        <taxon>Trypanosomatidae</taxon>
        <taxon>Trypanosoma</taxon>
        <taxon>Nannomonas</taxon>
    </lineage>
</organism>
<reference evidence="2" key="1">
    <citation type="submission" date="2011-07" db="EMBL/GenBank/DDBJ databases">
        <title>Divergent evolution of antigenic variation in African trypanosomes.</title>
        <authorList>
            <person name="Jackson A.P."/>
            <person name="Berry A."/>
            <person name="Allison H.C."/>
            <person name="Burton P."/>
            <person name="Anderson J."/>
            <person name="Aslett M."/>
            <person name="Brown R."/>
            <person name="Corton N."/>
            <person name="Harris D."/>
            <person name="Hauser H."/>
            <person name="Gamble J."/>
            <person name="Gilderthorp R."/>
            <person name="McQuillan J."/>
            <person name="Quail M.A."/>
            <person name="Sanders M."/>
            <person name="Van Tonder A."/>
            <person name="Ginger M.L."/>
            <person name="Donelson J.E."/>
            <person name="Field M.C."/>
            <person name="Barry J.D."/>
            <person name="Berriman M."/>
            <person name="Hertz-Fowler C."/>
        </authorList>
    </citation>
    <scope>NUCLEOTIDE SEQUENCE [LARGE SCALE GENOMIC DNA]</scope>
    <source>
        <strain evidence="2">IL3000</strain>
    </source>
</reference>
<keyword evidence="2" id="KW-1185">Reference proteome</keyword>
<proteinExistence type="predicted"/>
<accession>F9WEQ1</accession>
<sequence>MFFCHDTSWCIIPLNLFVTITTDHVIHIPFTIFSTLIIYQWKNHDEGYGNKGPCIMLTRSSTACSHEKEDEAANIDEFNVSNIFDWVTVPTSFSFPYPLKNIIF</sequence>
<reference evidence="1 2" key="2">
    <citation type="journal article" date="2012" name="Proc. Natl. Acad. Sci. U.S.A.">
        <title>Antigenic diversity is generated by distinct evolutionary mechanisms in African trypanosome species.</title>
        <authorList>
            <person name="Jackson A.P."/>
            <person name="Berry A."/>
            <person name="Aslett M."/>
            <person name="Allison H.C."/>
            <person name="Burton P."/>
            <person name="Vavrova-Anderson J."/>
            <person name="Brown R."/>
            <person name="Browne H."/>
            <person name="Corton N."/>
            <person name="Hauser H."/>
            <person name="Gamble J."/>
            <person name="Gilderthorp R."/>
            <person name="Marcello L."/>
            <person name="McQuillan J."/>
            <person name="Otto T.D."/>
            <person name="Quail M.A."/>
            <person name="Sanders M.J."/>
            <person name="van Tonder A."/>
            <person name="Ginger M.L."/>
            <person name="Field M.C."/>
            <person name="Barry J.D."/>
            <person name="Hertz-Fowler C."/>
            <person name="Berriman M."/>
        </authorList>
    </citation>
    <scope>NUCLEOTIDE SEQUENCE [LARGE SCALE GENOMIC DNA]</scope>
    <source>
        <strain evidence="1 2">IL3000</strain>
    </source>
</reference>
<protein>
    <submittedName>
        <fullName evidence="1">Uncharacterized protein</fullName>
    </submittedName>
</protein>
<evidence type="ECO:0000313" key="1">
    <source>
        <dbReference type="EMBL" id="CCD15765.1"/>
    </source>
</evidence>
<dbReference type="AlphaFoldDB" id="F9WEQ1"/>
<name>F9WEQ1_TRYCI</name>
<evidence type="ECO:0000313" key="2">
    <source>
        <dbReference type="Proteomes" id="UP000000702"/>
    </source>
</evidence>
<dbReference type="Proteomes" id="UP000000702">
    <property type="component" value="Unassembled WGS sequence"/>
</dbReference>
<gene>
    <name evidence="1" type="ORF">TCIL3000_0_07770</name>
</gene>